<evidence type="ECO:0000256" key="1">
    <source>
        <dbReference type="ARBA" id="ARBA00004141"/>
    </source>
</evidence>
<evidence type="ECO:0000313" key="6">
    <source>
        <dbReference type="EMBL" id="PAA94771.1"/>
    </source>
</evidence>
<feature type="transmembrane region" description="Helical" evidence="5">
    <location>
        <begin position="81"/>
        <end position="105"/>
    </location>
</feature>
<dbReference type="OrthoDB" id="5845060at2759"/>
<sequence>SLQTMGLPCGGFTCTKTALTVLNGVFMLVSIALMALAGYSRMAAVVTSINILSGLIVCGVFLFFVSLLGLLSARLHNQAMLFFYIIVLFLLFLLQFAIACACLAVNSSQQETILEAAWGQLGNYSRGDAQRLFQCCGFRNPMQLDEPLGHPPCAPLACCSGSASLCCTGNLNSTANLGLACPCQLNCLTATKAKFNRAAKLTGSVGLLVSFAEIAGVWLAIRYRNLKDPRADLSAFL</sequence>
<evidence type="ECO:0000256" key="3">
    <source>
        <dbReference type="ARBA" id="ARBA00022989"/>
    </source>
</evidence>
<reference evidence="6 7" key="1">
    <citation type="submission" date="2017-06" db="EMBL/GenBank/DDBJ databases">
        <title>A platform for efficient transgenesis in Macrostomum lignano, a flatworm model organism for stem cell research.</title>
        <authorList>
            <person name="Berezikov E."/>
        </authorList>
    </citation>
    <scope>NUCLEOTIDE SEQUENCE [LARGE SCALE GENOMIC DNA]</scope>
    <source>
        <strain evidence="6">DV1</strain>
        <tissue evidence="6">Whole organism</tissue>
    </source>
</reference>
<evidence type="ECO:0008006" key="8">
    <source>
        <dbReference type="Google" id="ProtNLM"/>
    </source>
</evidence>
<keyword evidence="4 5" id="KW-0472">Membrane</keyword>
<comment type="caution">
    <text evidence="6">The sequence shown here is derived from an EMBL/GenBank/DDBJ whole genome shotgun (WGS) entry which is preliminary data.</text>
</comment>
<keyword evidence="7" id="KW-1185">Reference proteome</keyword>
<evidence type="ECO:0000256" key="2">
    <source>
        <dbReference type="ARBA" id="ARBA00022692"/>
    </source>
</evidence>
<dbReference type="PANTHER" id="PTHR19282:SF452">
    <property type="entry name" value="LD03691P"/>
    <property type="match status" value="1"/>
</dbReference>
<evidence type="ECO:0000256" key="4">
    <source>
        <dbReference type="ARBA" id="ARBA00023136"/>
    </source>
</evidence>
<feature type="non-terminal residue" evidence="6">
    <location>
        <position position="1"/>
    </location>
</feature>
<feature type="transmembrane region" description="Helical" evidence="5">
    <location>
        <begin position="201"/>
        <end position="221"/>
    </location>
</feature>
<keyword evidence="2 5" id="KW-0812">Transmembrane</keyword>
<proteinExistence type="predicted"/>
<name>A0A267H8Z8_9PLAT</name>
<keyword evidence="3 5" id="KW-1133">Transmembrane helix</keyword>
<protein>
    <recommendedName>
        <fullName evidence="8">Tetraspanin</fullName>
    </recommendedName>
</protein>
<dbReference type="GO" id="GO:0016020">
    <property type="term" value="C:membrane"/>
    <property type="evidence" value="ECO:0007669"/>
    <property type="project" value="UniProtKB-SubCell"/>
</dbReference>
<evidence type="ECO:0000313" key="7">
    <source>
        <dbReference type="Proteomes" id="UP000215902"/>
    </source>
</evidence>
<dbReference type="PANTHER" id="PTHR19282">
    <property type="entry name" value="TETRASPANIN"/>
    <property type="match status" value="1"/>
</dbReference>
<comment type="subcellular location">
    <subcellularLocation>
        <location evidence="1">Membrane</location>
        <topology evidence="1">Multi-pass membrane protein</topology>
    </subcellularLocation>
</comment>
<feature type="transmembrane region" description="Helical" evidence="5">
    <location>
        <begin position="20"/>
        <end position="39"/>
    </location>
</feature>
<dbReference type="AlphaFoldDB" id="A0A267H8Z8"/>
<evidence type="ECO:0000256" key="5">
    <source>
        <dbReference type="SAM" id="Phobius"/>
    </source>
</evidence>
<accession>A0A267H8Z8</accession>
<gene>
    <name evidence="6" type="ORF">BOX15_Mlig001565g1</name>
</gene>
<dbReference type="EMBL" id="NIVC01000001">
    <property type="protein sequence ID" value="PAA94771.1"/>
    <property type="molecule type" value="Genomic_DNA"/>
</dbReference>
<dbReference type="Pfam" id="PF00335">
    <property type="entry name" value="Tetraspanin"/>
    <property type="match status" value="1"/>
</dbReference>
<dbReference type="Proteomes" id="UP000215902">
    <property type="component" value="Unassembled WGS sequence"/>
</dbReference>
<dbReference type="STRING" id="282301.A0A267H8Z8"/>
<dbReference type="InterPro" id="IPR018499">
    <property type="entry name" value="Tetraspanin/Peripherin"/>
</dbReference>
<dbReference type="PRINTS" id="PR00259">
    <property type="entry name" value="TMFOUR"/>
</dbReference>
<feature type="transmembrane region" description="Helical" evidence="5">
    <location>
        <begin position="51"/>
        <end position="75"/>
    </location>
</feature>
<organism evidence="6 7">
    <name type="scientific">Macrostomum lignano</name>
    <dbReference type="NCBI Taxonomy" id="282301"/>
    <lineage>
        <taxon>Eukaryota</taxon>
        <taxon>Metazoa</taxon>
        <taxon>Spiralia</taxon>
        <taxon>Lophotrochozoa</taxon>
        <taxon>Platyhelminthes</taxon>
        <taxon>Rhabditophora</taxon>
        <taxon>Macrostomorpha</taxon>
        <taxon>Macrostomida</taxon>
        <taxon>Macrostomidae</taxon>
        <taxon>Macrostomum</taxon>
    </lineage>
</organism>